<dbReference type="InterPro" id="IPR012337">
    <property type="entry name" value="RNaseH-like_sf"/>
</dbReference>
<dbReference type="Gene3D" id="3.30.420.10">
    <property type="entry name" value="Ribonuclease H-like superfamily/Ribonuclease H"/>
    <property type="match status" value="1"/>
</dbReference>
<evidence type="ECO:0000313" key="2">
    <source>
        <dbReference type="Proteomes" id="UP001515500"/>
    </source>
</evidence>
<reference evidence="3" key="1">
    <citation type="submission" date="2025-08" db="UniProtKB">
        <authorList>
            <consortium name="RefSeq"/>
        </authorList>
    </citation>
    <scope>IDENTIFICATION</scope>
</reference>
<keyword evidence="2" id="KW-1185">Reference proteome</keyword>
<dbReference type="AlphaFoldDB" id="A0AB40CYJ7"/>
<dbReference type="Proteomes" id="UP001515500">
    <property type="component" value="Chromosome 17"/>
</dbReference>
<dbReference type="InterPro" id="IPR056924">
    <property type="entry name" value="SH3_Tf2-1"/>
</dbReference>
<evidence type="ECO:0000259" key="1">
    <source>
        <dbReference type="Pfam" id="PF24626"/>
    </source>
</evidence>
<dbReference type="Pfam" id="PF24626">
    <property type="entry name" value="SH3_Tf2-1"/>
    <property type="match status" value="1"/>
</dbReference>
<dbReference type="SUPFAM" id="SSF53098">
    <property type="entry name" value="Ribonuclease H-like"/>
    <property type="match status" value="1"/>
</dbReference>
<protein>
    <submittedName>
        <fullName evidence="3">Uncharacterized protein LOC120281051</fullName>
    </submittedName>
</protein>
<name>A0AB40CYJ7_DIOCR</name>
<accession>A0AB40CYJ7</accession>
<feature type="domain" description="Tf2-1-like SH3-like" evidence="1">
    <location>
        <begin position="85"/>
        <end position="133"/>
    </location>
</feature>
<sequence length="184" mass="21097">MNGQAEVVNCSLGTLLRFLVGDHPKGWDMKLSQAEFAHNHAPNHSTGFSPFQGIHKIMFDNLTTANACYKQHADQHRRHIEFEVGDFVWTVMPKEQRFSVGDYNKLKAKKIGSVEIIEKLNPNAYQWQLKKASDWHSCADQQFQDYRCIISPLGSDEPHLKYIESVPAPNHTDVPPYFLIVVYL</sequence>
<dbReference type="GO" id="GO:0003676">
    <property type="term" value="F:nucleic acid binding"/>
    <property type="evidence" value="ECO:0007669"/>
    <property type="project" value="InterPro"/>
</dbReference>
<gene>
    <name evidence="3" type="primary">LOC120281051</name>
</gene>
<proteinExistence type="predicted"/>
<dbReference type="GeneID" id="120281051"/>
<dbReference type="PANTHER" id="PTHR37984">
    <property type="entry name" value="PROTEIN CBG26694"/>
    <property type="match status" value="1"/>
</dbReference>
<dbReference type="InterPro" id="IPR036397">
    <property type="entry name" value="RNaseH_sf"/>
</dbReference>
<dbReference type="InterPro" id="IPR050951">
    <property type="entry name" value="Retrovirus_Pol_polyprotein"/>
</dbReference>
<evidence type="ECO:0000313" key="3">
    <source>
        <dbReference type="RefSeq" id="XP_039143926.1"/>
    </source>
</evidence>
<dbReference type="RefSeq" id="XP_039143926.1">
    <property type="nucleotide sequence ID" value="XM_039287992.1"/>
</dbReference>
<dbReference type="PANTHER" id="PTHR37984:SF5">
    <property type="entry name" value="PROTEIN NYNRIN-LIKE"/>
    <property type="match status" value="1"/>
</dbReference>
<organism evidence="2 3">
    <name type="scientific">Dioscorea cayennensis subsp. rotundata</name>
    <name type="common">White Guinea yam</name>
    <name type="synonym">Dioscorea rotundata</name>
    <dbReference type="NCBI Taxonomy" id="55577"/>
    <lineage>
        <taxon>Eukaryota</taxon>
        <taxon>Viridiplantae</taxon>
        <taxon>Streptophyta</taxon>
        <taxon>Embryophyta</taxon>
        <taxon>Tracheophyta</taxon>
        <taxon>Spermatophyta</taxon>
        <taxon>Magnoliopsida</taxon>
        <taxon>Liliopsida</taxon>
        <taxon>Dioscoreales</taxon>
        <taxon>Dioscoreaceae</taxon>
        <taxon>Dioscorea</taxon>
    </lineage>
</organism>